<sequence length="116" mass="12911">MEGSYVLRNGEHNWIPMSNGVRFSYLRKNRGEFSVLLKMEAEGRLPIHEHIGGEEFFVVEGDVELDGHSLHQGDYFYAPPGVNPVVQTRYGCTLLITSARGVESAAGKERVEATTT</sequence>
<dbReference type="Proteomes" id="UP000625210">
    <property type="component" value="Unassembled WGS sequence"/>
</dbReference>
<dbReference type="SUPFAM" id="SSF51182">
    <property type="entry name" value="RmlC-like cupins"/>
    <property type="match status" value="1"/>
</dbReference>
<proteinExistence type="predicted"/>
<dbReference type="EMBL" id="BMHQ01000007">
    <property type="protein sequence ID" value="GGE19333.1"/>
    <property type="molecule type" value="Genomic_DNA"/>
</dbReference>
<keyword evidence="3" id="KW-1185">Reference proteome</keyword>
<feature type="domain" description="ChrR-like cupin" evidence="1">
    <location>
        <begin position="7"/>
        <end position="96"/>
    </location>
</feature>
<evidence type="ECO:0000259" key="1">
    <source>
        <dbReference type="Pfam" id="PF12973"/>
    </source>
</evidence>
<evidence type="ECO:0000313" key="2">
    <source>
        <dbReference type="EMBL" id="GGE19333.1"/>
    </source>
</evidence>
<dbReference type="Gene3D" id="2.60.120.10">
    <property type="entry name" value="Jelly Rolls"/>
    <property type="match status" value="1"/>
</dbReference>
<gene>
    <name evidence="2" type="ORF">GCM10011571_21570</name>
</gene>
<dbReference type="InterPro" id="IPR025979">
    <property type="entry name" value="ChrR-like_cupin_dom"/>
</dbReference>
<dbReference type="RefSeq" id="WP_188647902.1">
    <property type="nucleotide sequence ID" value="NZ_BMHQ01000007.1"/>
</dbReference>
<reference evidence="2" key="2">
    <citation type="submission" date="2020-09" db="EMBL/GenBank/DDBJ databases">
        <authorList>
            <person name="Sun Q."/>
            <person name="Zhou Y."/>
        </authorList>
    </citation>
    <scope>NUCLEOTIDE SEQUENCE</scope>
    <source>
        <strain evidence="2">CGMCC 1.15179</strain>
    </source>
</reference>
<accession>A0A8J2VCZ2</accession>
<dbReference type="InterPro" id="IPR011051">
    <property type="entry name" value="RmlC_Cupin_sf"/>
</dbReference>
<dbReference type="Pfam" id="PF12973">
    <property type="entry name" value="Cupin_7"/>
    <property type="match status" value="1"/>
</dbReference>
<name>A0A8J2VCZ2_9BACL</name>
<organism evidence="2 3">
    <name type="scientific">Marinithermofilum abyssi</name>
    <dbReference type="NCBI Taxonomy" id="1571185"/>
    <lineage>
        <taxon>Bacteria</taxon>
        <taxon>Bacillati</taxon>
        <taxon>Bacillota</taxon>
        <taxon>Bacilli</taxon>
        <taxon>Bacillales</taxon>
        <taxon>Thermoactinomycetaceae</taxon>
        <taxon>Marinithermofilum</taxon>
    </lineage>
</organism>
<comment type="caution">
    <text evidence="2">The sequence shown here is derived from an EMBL/GenBank/DDBJ whole genome shotgun (WGS) entry which is preliminary data.</text>
</comment>
<reference evidence="2" key="1">
    <citation type="journal article" date="2014" name="Int. J. Syst. Evol. Microbiol.">
        <title>Complete genome sequence of Corynebacterium casei LMG S-19264T (=DSM 44701T), isolated from a smear-ripened cheese.</title>
        <authorList>
            <consortium name="US DOE Joint Genome Institute (JGI-PGF)"/>
            <person name="Walter F."/>
            <person name="Albersmeier A."/>
            <person name="Kalinowski J."/>
            <person name="Ruckert C."/>
        </authorList>
    </citation>
    <scope>NUCLEOTIDE SEQUENCE</scope>
    <source>
        <strain evidence="2">CGMCC 1.15179</strain>
    </source>
</reference>
<protein>
    <recommendedName>
        <fullName evidence="1">ChrR-like cupin domain-containing protein</fullName>
    </recommendedName>
</protein>
<dbReference type="AlphaFoldDB" id="A0A8J2VCZ2"/>
<dbReference type="InterPro" id="IPR014710">
    <property type="entry name" value="RmlC-like_jellyroll"/>
</dbReference>
<evidence type="ECO:0000313" key="3">
    <source>
        <dbReference type="Proteomes" id="UP000625210"/>
    </source>
</evidence>